<comment type="caution">
    <text evidence="13">The sequence shown here is derived from an EMBL/GenBank/DDBJ whole genome shotgun (WGS) entry which is preliminary data.</text>
</comment>
<keyword evidence="5" id="KW-0677">Repeat</keyword>
<dbReference type="InterPro" id="IPR013525">
    <property type="entry name" value="ABC2_TM"/>
</dbReference>
<feature type="transmembrane region" description="Helical" evidence="11">
    <location>
        <begin position="233"/>
        <end position="254"/>
    </location>
</feature>
<dbReference type="InterPro" id="IPR003439">
    <property type="entry name" value="ABC_transporter-like_ATP-bd"/>
</dbReference>
<comment type="subcellular location">
    <subcellularLocation>
        <location evidence="1">Membrane</location>
        <topology evidence="1">Multi-pass membrane protein</topology>
    </subcellularLocation>
</comment>
<gene>
    <name evidence="13" type="ORF">FSP39_024134</name>
</gene>
<dbReference type="GO" id="GO:0005524">
    <property type="term" value="F:ATP binding"/>
    <property type="evidence" value="ECO:0007669"/>
    <property type="project" value="UniProtKB-KW"/>
</dbReference>
<dbReference type="InterPro" id="IPR017871">
    <property type="entry name" value="ABC_transporter-like_CS"/>
</dbReference>
<dbReference type="SUPFAM" id="SSF52540">
    <property type="entry name" value="P-loop containing nucleoside triphosphate hydrolases"/>
    <property type="match status" value="2"/>
</dbReference>
<keyword evidence="9 11" id="KW-0472">Membrane</keyword>
<feature type="transmembrane region" description="Helical" evidence="11">
    <location>
        <begin position="128"/>
        <end position="151"/>
    </location>
</feature>
<dbReference type="GO" id="GO:0016887">
    <property type="term" value="F:ATP hydrolysis activity"/>
    <property type="evidence" value="ECO:0007669"/>
    <property type="project" value="InterPro"/>
</dbReference>
<reference evidence="13" key="1">
    <citation type="submission" date="2019-08" db="EMBL/GenBank/DDBJ databases">
        <title>The improved chromosome-level genome for the pearl oyster Pinctada fucata martensii using PacBio sequencing and Hi-C.</title>
        <authorList>
            <person name="Zheng Z."/>
        </authorList>
    </citation>
    <scope>NUCLEOTIDE SEQUENCE</scope>
    <source>
        <strain evidence="13">ZZ-2019</strain>
        <tissue evidence="13">Adductor muscle</tissue>
    </source>
</reference>
<dbReference type="PANTHER" id="PTHR19229:SF209">
    <property type="entry name" value="ATP-BINDING CASSETTE SUB-FAMILY A MEMBER 5 ISOFORM X1"/>
    <property type="match status" value="1"/>
</dbReference>
<feature type="transmembrane region" description="Helical" evidence="11">
    <location>
        <begin position="1082"/>
        <end position="1106"/>
    </location>
</feature>
<keyword evidence="3" id="KW-0813">Transport</keyword>
<name>A0AA89BQT6_PINIB</name>
<dbReference type="Proteomes" id="UP001186944">
    <property type="component" value="Unassembled WGS sequence"/>
</dbReference>
<dbReference type="FunFam" id="3.40.50.300:FF:000335">
    <property type="entry name" value="ATP binding cassette subfamily A member 5"/>
    <property type="match status" value="1"/>
</dbReference>
<feature type="compositionally biased region" description="Basic and acidic residues" evidence="10">
    <location>
        <begin position="1585"/>
        <end position="1594"/>
    </location>
</feature>
<evidence type="ECO:0000256" key="1">
    <source>
        <dbReference type="ARBA" id="ARBA00004141"/>
    </source>
</evidence>
<keyword evidence="7" id="KW-0067">ATP-binding</keyword>
<accession>A0AA89BQT6</accession>
<evidence type="ECO:0000259" key="12">
    <source>
        <dbReference type="PROSITE" id="PS50893"/>
    </source>
</evidence>
<evidence type="ECO:0000256" key="5">
    <source>
        <dbReference type="ARBA" id="ARBA00022737"/>
    </source>
</evidence>
<feature type="compositionally biased region" description="Polar residues" evidence="10">
    <location>
        <begin position="1604"/>
        <end position="1628"/>
    </location>
</feature>
<dbReference type="GO" id="GO:0005886">
    <property type="term" value="C:plasma membrane"/>
    <property type="evidence" value="ECO:0007669"/>
    <property type="project" value="UniProtKB-ARBA"/>
</dbReference>
<keyword evidence="8 11" id="KW-1133">Transmembrane helix</keyword>
<evidence type="ECO:0000256" key="2">
    <source>
        <dbReference type="ARBA" id="ARBA00008869"/>
    </source>
</evidence>
<dbReference type="InterPro" id="IPR026082">
    <property type="entry name" value="ABCA"/>
</dbReference>
<dbReference type="Pfam" id="PF23321">
    <property type="entry name" value="R1_ABCA1"/>
    <property type="match status" value="1"/>
</dbReference>
<evidence type="ECO:0000256" key="9">
    <source>
        <dbReference type="ARBA" id="ARBA00023136"/>
    </source>
</evidence>
<feature type="transmembrane region" description="Helical" evidence="11">
    <location>
        <begin position="171"/>
        <end position="194"/>
    </location>
</feature>
<dbReference type="GO" id="GO:0140359">
    <property type="term" value="F:ABC-type transporter activity"/>
    <property type="evidence" value="ECO:0007669"/>
    <property type="project" value="InterPro"/>
</dbReference>
<dbReference type="InterPro" id="IPR056264">
    <property type="entry name" value="R2_ABCA1-4-like"/>
</dbReference>
<organism evidence="13 14">
    <name type="scientific">Pinctada imbricata</name>
    <name type="common">Atlantic pearl-oyster</name>
    <name type="synonym">Pinctada martensii</name>
    <dbReference type="NCBI Taxonomy" id="66713"/>
    <lineage>
        <taxon>Eukaryota</taxon>
        <taxon>Metazoa</taxon>
        <taxon>Spiralia</taxon>
        <taxon>Lophotrochozoa</taxon>
        <taxon>Mollusca</taxon>
        <taxon>Bivalvia</taxon>
        <taxon>Autobranchia</taxon>
        <taxon>Pteriomorphia</taxon>
        <taxon>Pterioida</taxon>
        <taxon>Pterioidea</taxon>
        <taxon>Pteriidae</taxon>
        <taxon>Pinctada</taxon>
    </lineage>
</organism>
<keyword evidence="6" id="KW-0547">Nucleotide-binding</keyword>
<dbReference type="PANTHER" id="PTHR19229">
    <property type="entry name" value="ATP-BINDING CASSETTE TRANSPORTER SUBFAMILY A ABCA"/>
    <property type="match status" value="1"/>
</dbReference>
<evidence type="ECO:0000313" key="13">
    <source>
        <dbReference type="EMBL" id="KAK3091975.1"/>
    </source>
</evidence>
<feature type="transmembrane region" description="Helical" evidence="11">
    <location>
        <begin position="1162"/>
        <end position="1181"/>
    </location>
</feature>
<dbReference type="CDD" id="cd03263">
    <property type="entry name" value="ABC_subfamily_A"/>
    <property type="match status" value="2"/>
</dbReference>
<comment type="similarity">
    <text evidence="2">Belongs to the ABC transporter superfamily. ABCA family.</text>
</comment>
<dbReference type="InterPro" id="IPR003593">
    <property type="entry name" value="AAA+_ATPase"/>
</dbReference>
<feature type="transmembrane region" description="Helical" evidence="11">
    <location>
        <begin position="1113"/>
        <end position="1134"/>
    </location>
</feature>
<dbReference type="Gene3D" id="3.40.50.300">
    <property type="entry name" value="P-loop containing nucleotide triphosphate hydrolases"/>
    <property type="match status" value="2"/>
</dbReference>
<evidence type="ECO:0000256" key="6">
    <source>
        <dbReference type="ARBA" id="ARBA00022741"/>
    </source>
</evidence>
<evidence type="ECO:0000256" key="10">
    <source>
        <dbReference type="SAM" id="MobiDB-lite"/>
    </source>
</evidence>
<feature type="transmembrane region" description="Helical" evidence="11">
    <location>
        <begin position="314"/>
        <end position="335"/>
    </location>
</feature>
<feature type="transmembrane region" description="Helical" evidence="11">
    <location>
        <begin position="1049"/>
        <end position="1070"/>
    </location>
</feature>
<keyword evidence="14" id="KW-1185">Reference proteome</keyword>
<dbReference type="GO" id="GO:0005319">
    <property type="term" value="F:lipid transporter activity"/>
    <property type="evidence" value="ECO:0007669"/>
    <property type="project" value="TreeGrafter"/>
</dbReference>
<feature type="transmembrane region" description="Helical" evidence="11">
    <location>
        <begin position="968"/>
        <end position="992"/>
    </location>
</feature>
<dbReference type="SMART" id="SM00382">
    <property type="entry name" value="AAA"/>
    <property type="match status" value="2"/>
</dbReference>
<evidence type="ECO:0000313" key="14">
    <source>
        <dbReference type="Proteomes" id="UP001186944"/>
    </source>
</evidence>
<evidence type="ECO:0000256" key="7">
    <source>
        <dbReference type="ARBA" id="ARBA00022840"/>
    </source>
</evidence>
<dbReference type="PROSITE" id="PS50893">
    <property type="entry name" value="ABC_TRANSPORTER_2"/>
    <property type="match status" value="2"/>
</dbReference>
<keyword evidence="4 11" id="KW-0812">Transmembrane</keyword>
<proteinExistence type="inferred from homology"/>
<feature type="transmembrane region" description="Helical" evidence="11">
    <location>
        <begin position="1012"/>
        <end position="1037"/>
    </location>
</feature>
<evidence type="ECO:0000256" key="4">
    <source>
        <dbReference type="ARBA" id="ARBA00022692"/>
    </source>
</evidence>
<feature type="transmembrane region" description="Helical" evidence="11">
    <location>
        <begin position="275"/>
        <end position="294"/>
    </location>
</feature>
<dbReference type="FunFam" id="3.40.50.300:FF:000436">
    <property type="entry name" value="ATP binding cassette subfamily A member 9"/>
    <property type="match status" value="1"/>
</dbReference>
<feature type="domain" description="ABC transporter" evidence="12">
    <location>
        <begin position="1248"/>
        <end position="1495"/>
    </location>
</feature>
<evidence type="ECO:0000256" key="11">
    <source>
        <dbReference type="SAM" id="Phobius"/>
    </source>
</evidence>
<feature type="transmembrane region" description="Helical" evidence="11">
    <location>
        <begin position="206"/>
        <end position="227"/>
    </location>
</feature>
<feature type="domain" description="ABC transporter" evidence="12">
    <location>
        <begin position="393"/>
        <end position="628"/>
    </location>
</feature>
<dbReference type="Pfam" id="PF12698">
    <property type="entry name" value="ABC2_membrane_3"/>
    <property type="match status" value="2"/>
</dbReference>
<protein>
    <recommendedName>
        <fullName evidence="12">ABC transporter domain-containing protein</fullName>
    </recommendedName>
</protein>
<dbReference type="EMBL" id="VSWD01000010">
    <property type="protein sequence ID" value="KAK3091975.1"/>
    <property type="molecule type" value="Genomic_DNA"/>
</dbReference>
<evidence type="ECO:0000256" key="3">
    <source>
        <dbReference type="ARBA" id="ARBA00022448"/>
    </source>
</evidence>
<feature type="region of interest" description="Disordered" evidence="10">
    <location>
        <begin position="1585"/>
        <end position="1628"/>
    </location>
</feature>
<dbReference type="PROSITE" id="PS00211">
    <property type="entry name" value="ABC_TRANSPORTER_1"/>
    <property type="match status" value="1"/>
</dbReference>
<dbReference type="Pfam" id="PF00005">
    <property type="entry name" value="ABC_tran"/>
    <property type="match status" value="2"/>
</dbReference>
<feature type="transmembrane region" description="Helical" evidence="11">
    <location>
        <begin position="793"/>
        <end position="814"/>
    </location>
</feature>
<evidence type="ECO:0000256" key="8">
    <source>
        <dbReference type="ARBA" id="ARBA00022989"/>
    </source>
</evidence>
<sequence length="1628" mass="180235">MASAPPIKYFTSSSEMTKTDNVSAGIIFRFDSSNNYSYAIRLPFNDIADTTAYYKGLEQCRDGSGADNSASSCAANTYLNKGFTLLQTAINTALLRDFSGNAAAAYPDISVQMMPKDKYQPSTSYIQILSAIYFVMAYAPFISFLCALLVVEKEKKIKEGMQMMGLNEVAHSMAIGVIYSVMIAGVTVIVTIIAVVSKFFENSNVFIFYIILLLFGLSLISLAYVMAPFFTKANTAGGVSSLGTMVISCLYLIVSMTRTTSSTGELSYTIPPVGRGFLCLLSPVAVALAMDQAIYLDITGGMNFETVADGEFPLYIPILMLVVDIVLYGLLARYLENVLPGQYGARHKPWFIFMPSYWCGKKDHSQKHFDDTTTFFGNDIEDVPSDLKEKSAVRIFNLVKEFKTKEETVKAVNGLSLEIYEGQITCLLGHNGAGKTTLINMLSGLMQPTKGNASVLGYDICNQDDIHEMRRSTGVCPQHNILHDLLTCVEHLVMYGAIKGVPPDSIDKMVDEALDHVGLADQKNKYAKDLSGGQKRKLSVAIAIIGDPKIIFLDEPTAGMDPYSRRHLWSVLKEKKKGRVILLTTHFMDEADILADRKAIISKGRLRCCGSSLFLKNKFGIGYHLNMVVEPACDRDGVTEFIQGIIPGSNMQRTHGKELAYTLPLDKVSNFSDLFTELEKQSTSVSTHAEAMGIKSYGVSMTTLEEVFLKLEEDDAITDLHELVTANDNYESKKKSNSLSIHDNGDTTIHLPEIETNTDKFLNVPRSEENLKLRQFKAMCRLKALKLWRNKPLLVINLFVPVILVVVGLVVSQISTNTGPDNSDPTPLNMDTAIYTYSGSATSGLPALYLRDSAGSTYSASWTTRVRSMFKNETYSNTTNFLAAGTHYLGIDVQKMQDTTPPTNVIQSSWALLYNTTAAHSIPVLVNLLSNGLLYGYSAITGNNVTSQIAGYSKPWPAEKKLEYNQSAFSAVILLGVGLLVIAPGFAVDLVIDRERKARCQLRVSGVTQTVYWLSNFCVDIAKFLVTGVLILILALAMQLDSLKNGGAILSLILIFVTYMPAVTLYSYMWSFAFKKFETCQAFLTTIFFFFGFMPGIAVMLVDLIAGGDTGRILHIVLGILDTPYLVFGALYYIDKAYRVSKLTNVDVAFGDYFKWDSNIPITYIIALIHIPVLLFIVRLLDIKVTGGDMKDATNCLGKNKVSEDMQYKRNTDKIEDEDDDVAEERGRVTSLHNKAHDQPPVILVEELRKEYVKDSKQAGCCGRDSKCRKLEGRLYPAVRNATFAVDAGEVFGLLGPNGAGKTTTLNMVIAEQSPTKGKVMIAGHNIRSAASDAYTCMGYCPQHDALWDMLTLQEHLEIYAAIQGIPSDQIRPVVEWFMESLKIDEHKKKFAKNLSGGTKRKLSYSISMLGNPKAVLLDEPSTGMDPQSKRFLWDTISLSFSGSERGAILTTHYMEEADALCTRIAIMVNGKMECIGASQHLKYKFGSGYLLEVKLRHYSHLSDEQVAEQMTSLEGYVLQLFPDAVLLEKFDERAQYKVPKNNVKSLAQAFTALESAKQSHSVEEYSFSQSTLEQVFLEFAKRQKEEGELHDNPEENTPYPSPLRSSINSPTHRPASPTQENIVSVKL</sequence>
<dbReference type="InterPro" id="IPR027417">
    <property type="entry name" value="P-loop_NTPase"/>
</dbReference>